<keyword evidence="2" id="KW-0677">Repeat</keyword>
<dbReference type="InterPro" id="IPR003591">
    <property type="entry name" value="Leu-rich_rpt_typical-subtyp"/>
</dbReference>
<dbReference type="InterPro" id="IPR032675">
    <property type="entry name" value="LRR_dom_sf"/>
</dbReference>
<accession>A0A0T6AY79</accession>
<proteinExistence type="predicted"/>
<dbReference type="PANTHER" id="PTHR48051">
    <property type="match status" value="1"/>
</dbReference>
<keyword evidence="5" id="KW-1185">Reference proteome</keyword>
<dbReference type="Pfam" id="PF23598">
    <property type="entry name" value="LRR_14"/>
    <property type="match status" value="1"/>
</dbReference>
<dbReference type="OrthoDB" id="1711136at2759"/>
<comment type="caution">
    <text evidence="4">The sequence shown here is derived from an EMBL/GenBank/DDBJ whole genome shotgun (WGS) entry which is preliminary data.</text>
</comment>
<dbReference type="SMART" id="SM00369">
    <property type="entry name" value="LRR_TYP"/>
    <property type="match status" value="4"/>
</dbReference>
<evidence type="ECO:0000256" key="2">
    <source>
        <dbReference type="ARBA" id="ARBA00022737"/>
    </source>
</evidence>
<dbReference type="InterPro" id="IPR055414">
    <property type="entry name" value="LRR_R13L4/SHOC2-like"/>
</dbReference>
<evidence type="ECO:0000313" key="4">
    <source>
        <dbReference type="EMBL" id="KRT79899.1"/>
    </source>
</evidence>
<reference evidence="4 5" key="1">
    <citation type="submission" date="2015-09" db="EMBL/GenBank/DDBJ databases">
        <title>Draft genome of the scarab beetle Oryctes borbonicus.</title>
        <authorList>
            <person name="Meyer J.M."/>
            <person name="Markov G.V."/>
            <person name="Baskaran P."/>
            <person name="Herrmann M."/>
            <person name="Sommer R.J."/>
            <person name="Roedelsperger C."/>
        </authorList>
    </citation>
    <scope>NUCLEOTIDE SEQUENCE [LARGE SCALE GENOMIC DNA]</scope>
    <source>
        <strain evidence="4">OB123</strain>
        <tissue evidence="4">Whole animal</tissue>
    </source>
</reference>
<gene>
    <name evidence="4" type="ORF">AMK59_7867</name>
</gene>
<dbReference type="Gene3D" id="3.80.10.10">
    <property type="entry name" value="Ribonuclease Inhibitor"/>
    <property type="match status" value="1"/>
</dbReference>
<dbReference type="SUPFAM" id="SSF52058">
    <property type="entry name" value="L domain-like"/>
    <property type="match status" value="1"/>
</dbReference>
<evidence type="ECO:0000259" key="3">
    <source>
        <dbReference type="Pfam" id="PF23598"/>
    </source>
</evidence>
<name>A0A0T6AY79_9SCAR</name>
<dbReference type="SMART" id="SM00364">
    <property type="entry name" value="LRR_BAC"/>
    <property type="match status" value="3"/>
</dbReference>
<protein>
    <recommendedName>
        <fullName evidence="3">Disease resistance R13L4/SHOC-2-like LRR domain-containing protein</fullName>
    </recommendedName>
</protein>
<dbReference type="AlphaFoldDB" id="A0A0T6AY79"/>
<organism evidence="4 5">
    <name type="scientific">Oryctes borbonicus</name>
    <dbReference type="NCBI Taxonomy" id="1629725"/>
    <lineage>
        <taxon>Eukaryota</taxon>
        <taxon>Metazoa</taxon>
        <taxon>Ecdysozoa</taxon>
        <taxon>Arthropoda</taxon>
        <taxon>Hexapoda</taxon>
        <taxon>Insecta</taxon>
        <taxon>Pterygota</taxon>
        <taxon>Neoptera</taxon>
        <taxon>Endopterygota</taxon>
        <taxon>Coleoptera</taxon>
        <taxon>Polyphaga</taxon>
        <taxon>Scarabaeiformia</taxon>
        <taxon>Scarabaeidae</taxon>
        <taxon>Dynastinae</taxon>
        <taxon>Oryctes</taxon>
    </lineage>
</organism>
<feature type="non-terminal residue" evidence="4">
    <location>
        <position position="187"/>
    </location>
</feature>
<dbReference type="EMBL" id="LJIG01022564">
    <property type="protein sequence ID" value="KRT79899.1"/>
    <property type="molecule type" value="Genomic_DNA"/>
</dbReference>
<dbReference type="Proteomes" id="UP000051574">
    <property type="component" value="Unassembled WGS sequence"/>
</dbReference>
<dbReference type="GO" id="GO:0005737">
    <property type="term" value="C:cytoplasm"/>
    <property type="evidence" value="ECO:0007669"/>
    <property type="project" value="TreeGrafter"/>
</dbReference>
<sequence>MFRRNKKENKAKLEHKLYLARETPEPVFDLSDCGITTIPSGIYSLCRVFLKDCLKLDNNNLSSLAGGGNLQDLHLLKILDIHANEFTLLPNEIDLLINLKVLLVSKNQLKKLPSSLCNLRHLEILDVSENKLQILPENLGNLRNLRELNVKDNKLLKELPKSTCKARNLNKIELNPERFVYPPSTIA</sequence>
<dbReference type="PANTHER" id="PTHR48051:SF47">
    <property type="entry name" value="LEUCINE RICH REPEAT AND STERILE ALPHA MOTIF CONTAINING 1"/>
    <property type="match status" value="1"/>
</dbReference>
<dbReference type="InterPro" id="IPR050216">
    <property type="entry name" value="LRR_domain-containing"/>
</dbReference>
<feature type="domain" description="Disease resistance R13L4/SHOC-2-like LRR" evidence="3">
    <location>
        <begin position="35"/>
        <end position="159"/>
    </location>
</feature>
<evidence type="ECO:0000256" key="1">
    <source>
        <dbReference type="ARBA" id="ARBA00022614"/>
    </source>
</evidence>
<keyword evidence="1" id="KW-0433">Leucine-rich repeat</keyword>
<evidence type="ECO:0000313" key="5">
    <source>
        <dbReference type="Proteomes" id="UP000051574"/>
    </source>
</evidence>